<keyword evidence="3" id="KW-0238">DNA-binding</keyword>
<dbReference type="Proteomes" id="UP000062255">
    <property type="component" value="Chromosome"/>
</dbReference>
<dbReference type="PANTHER" id="PTHR30346">
    <property type="entry name" value="TRANSCRIPTIONAL DUAL REGULATOR HCAR-RELATED"/>
    <property type="match status" value="1"/>
</dbReference>
<dbReference type="InterPro" id="IPR036390">
    <property type="entry name" value="WH_DNA-bd_sf"/>
</dbReference>
<dbReference type="SUPFAM" id="SSF46785">
    <property type="entry name" value="Winged helix' DNA-binding domain"/>
    <property type="match status" value="1"/>
</dbReference>
<dbReference type="Pfam" id="PF03466">
    <property type="entry name" value="LysR_substrate"/>
    <property type="match status" value="1"/>
</dbReference>
<dbReference type="InterPro" id="IPR036388">
    <property type="entry name" value="WH-like_DNA-bd_sf"/>
</dbReference>
<feature type="domain" description="HTH lysR-type" evidence="8">
    <location>
        <begin position="1"/>
        <end position="58"/>
    </location>
</feature>
<dbReference type="PRINTS" id="PR00039">
    <property type="entry name" value="HTHLYSR"/>
</dbReference>
<dbReference type="KEGG" id="mgo:AFA91_29980"/>
<keyword evidence="4" id="KW-0010">Activator</keyword>
<keyword evidence="2" id="KW-0805">Transcription regulation</keyword>
<evidence type="ECO:0000256" key="3">
    <source>
        <dbReference type="ARBA" id="ARBA00023125"/>
    </source>
</evidence>
<dbReference type="Gene3D" id="1.10.10.10">
    <property type="entry name" value="Winged helix-like DNA-binding domain superfamily/Winged helix DNA-binding domain"/>
    <property type="match status" value="1"/>
</dbReference>
<protein>
    <recommendedName>
        <fullName evidence="6">Probable hydrogen peroxide-inducible genes activator</fullName>
    </recommendedName>
</protein>
<evidence type="ECO:0000259" key="8">
    <source>
        <dbReference type="PROSITE" id="PS50931"/>
    </source>
</evidence>
<name>A0A0K0XDF4_MYCGD</name>
<organism evidence="9 10">
    <name type="scientific">Mycolicibacterium goodii</name>
    <name type="common">Mycobacterium goodii</name>
    <dbReference type="NCBI Taxonomy" id="134601"/>
    <lineage>
        <taxon>Bacteria</taxon>
        <taxon>Bacillati</taxon>
        <taxon>Actinomycetota</taxon>
        <taxon>Actinomycetes</taxon>
        <taxon>Mycobacteriales</taxon>
        <taxon>Mycobacteriaceae</taxon>
        <taxon>Mycolicibacterium</taxon>
    </lineage>
</organism>
<comment type="similarity">
    <text evidence="1">Belongs to the LysR transcriptional regulatory family.</text>
</comment>
<dbReference type="SUPFAM" id="SSF53850">
    <property type="entry name" value="Periplasmic binding protein-like II"/>
    <property type="match status" value="1"/>
</dbReference>
<dbReference type="RefSeq" id="WP_049747892.1">
    <property type="nucleotide sequence ID" value="NZ_CP012150.1"/>
</dbReference>
<dbReference type="EMBL" id="CP012150">
    <property type="protein sequence ID" value="AKS35434.1"/>
    <property type="molecule type" value="Genomic_DNA"/>
</dbReference>
<dbReference type="GO" id="GO:0003700">
    <property type="term" value="F:DNA-binding transcription factor activity"/>
    <property type="evidence" value="ECO:0007669"/>
    <property type="project" value="InterPro"/>
</dbReference>
<evidence type="ECO:0000256" key="5">
    <source>
        <dbReference type="ARBA" id="ARBA00023163"/>
    </source>
</evidence>
<dbReference type="AlphaFoldDB" id="A0A0K0XDF4"/>
<gene>
    <name evidence="9" type="ORF">AFA91_29980</name>
</gene>
<comment type="function">
    <text evidence="7">Required for the induction the katG gene for catalase. Involved in the response to hydrogen peroxide.</text>
</comment>
<dbReference type="STRING" id="134601.AFA91_29980"/>
<evidence type="ECO:0000313" key="10">
    <source>
        <dbReference type="Proteomes" id="UP000062255"/>
    </source>
</evidence>
<dbReference type="FunFam" id="1.10.10.10:FF:000001">
    <property type="entry name" value="LysR family transcriptional regulator"/>
    <property type="match status" value="1"/>
</dbReference>
<dbReference type="PROSITE" id="PS50931">
    <property type="entry name" value="HTH_LYSR"/>
    <property type="match status" value="1"/>
</dbReference>
<dbReference type="GO" id="GO:0003677">
    <property type="term" value="F:DNA binding"/>
    <property type="evidence" value="ECO:0007669"/>
    <property type="project" value="UniProtKB-KW"/>
</dbReference>
<dbReference type="InterPro" id="IPR000847">
    <property type="entry name" value="LysR_HTH_N"/>
</dbReference>
<dbReference type="InterPro" id="IPR005119">
    <property type="entry name" value="LysR_subst-bd"/>
</dbReference>
<dbReference type="OrthoDB" id="3176554at2"/>
<evidence type="ECO:0000256" key="2">
    <source>
        <dbReference type="ARBA" id="ARBA00023015"/>
    </source>
</evidence>
<dbReference type="GO" id="GO:0032993">
    <property type="term" value="C:protein-DNA complex"/>
    <property type="evidence" value="ECO:0007669"/>
    <property type="project" value="TreeGrafter"/>
</dbReference>
<sequence>MELRHLRYFLVVVEEGSLGRAAARLHVAQPSLGRQMTDLERQLGQRLFERDARGMRITPAGRALVAHAREIVRLADASREVVASGVPRERVSLGVGPTVDADWLLQLVEASKGQSPHVTLRIDEMLSGELIGAVASGDLDVAVSSRRPGDQVQSVLLWAEPFGLAIGPSGRLKGLGEVAARDLDHARVLAFAREQTPPEHNEAIREIETESPRVRWEFARFSTSAHANAMAVDADAILCGEAAARRLPPTWRWLPLGRLRTEMHAWLTWRPGSGDRVLQLVELIKGIAPPSGARLFEPRAPSM</sequence>
<dbReference type="Pfam" id="PF00126">
    <property type="entry name" value="HTH_1"/>
    <property type="match status" value="1"/>
</dbReference>
<evidence type="ECO:0000256" key="6">
    <source>
        <dbReference type="ARBA" id="ARBA00040885"/>
    </source>
</evidence>
<accession>A0A0K0XDF4</accession>
<dbReference type="CDD" id="cd05466">
    <property type="entry name" value="PBP2_LTTR_substrate"/>
    <property type="match status" value="1"/>
</dbReference>
<evidence type="ECO:0000256" key="4">
    <source>
        <dbReference type="ARBA" id="ARBA00023159"/>
    </source>
</evidence>
<evidence type="ECO:0000256" key="7">
    <source>
        <dbReference type="ARBA" id="ARBA00056658"/>
    </source>
</evidence>
<dbReference type="PANTHER" id="PTHR30346:SF0">
    <property type="entry name" value="HCA OPERON TRANSCRIPTIONAL ACTIVATOR HCAR"/>
    <property type="match status" value="1"/>
</dbReference>
<proteinExistence type="inferred from homology"/>
<evidence type="ECO:0000313" key="9">
    <source>
        <dbReference type="EMBL" id="AKS35434.1"/>
    </source>
</evidence>
<keyword evidence="5" id="KW-0804">Transcription</keyword>
<dbReference type="Gene3D" id="3.40.190.10">
    <property type="entry name" value="Periplasmic binding protein-like II"/>
    <property type="match status" value="2"/>
</dbReference>
<reference evidence="9 10" key="1">
    <citation type="submission" date="2015-07" db="EMBL/GenBank/DDBJ databases">
        <title>Complete genome sequence of Mycobacterium goodii X7B, a facultative thermophilic biodesulfurizing bacterium.</title>
        <authorList>
            <person name="Yu B."/>
            <person name="Li F."/>
            <person name="Xu P."/>
        </authorList>
    </citation>
    <scope>NUCLEOTIDE SEQUENCE [LARGE SCALE GENOMIC DNA]</scope>
    <source>
        <strain evidence="9 10">X7B</strain>
    </source>
</reference>
<evidence type="ECO:0000256" key="1">
    <source>
        <dbReference type="ARBA" id="ARBA00009437"/>
    </source>
</evidence>
<dbReference type="PATRIC" id="fig|134601.6.peg.6198"/>